<evidence type="ECO:0000256" key="2">
    <source>
        <dbReference type="SAM" id="Phobius"/>
    </source>
</evidence>
<dbReference type="PANTHER" id="PTHR34284:SF1">
    <property type="entry name" value="FG-GAP REPEAT-CONTAINING PROTEIN"/>
    <property type="match status" value="1"/>
</dbReference>
<dbReference type="AlphaFoldDB" id="A0A8S3ZAQ1"/>
<organism evidence="3 4">
    <name type="scientific">Candidula unifasciata</name>
    <dbReference type="NCBI Taxonomy" id="100452"/>
    <lineage>
        <taxon>Eukaryota</taxon>
        <taxon>Metazoa</taxon>
        <taxon>Spiralia</taxon>
        <taxon>Lophotrochozoa</taxon>
        <taxon>Mollusca</taxon>
        <taxon>Gastropoda</taxon>
        <taxon>Heterobranchia</taxon>
        <taxon>Euthyneura</taxon>
        <taxon>Panpulmonata</taxon>
        <taxon>Eupulmonata</taxon>
        <taxon>Stylommatophora</taxon>
        <taxon>Helicina</taxon>
        <taxon>Helicoidea</taxon>
        <taxon>Geomitridae</taxon>
        <taxon>Candidula</taxon>
    </lineage>
</organism>
<evidence type="ECO:0000256" key="1">
    <source>
        <dbReference type="SAM" id="MobiDB-lite"/>
    </source>
</evidence>
<feature type="region of interest" description="Disordered" evidence="1">
    <location>
        <begin position="676"/>
        <end position="709"/>
    </location>
</feature>
<keyword evidence="2" id="KW-0812">Transmembrane</keyword>
<feature type="transmembrane region" description="Helical" evidence="2">
    <location>
        <begin position="656"/>
        <end position="675"/>
    </location>
</feature>
<keyword evidence="2" id="KW-1133">Transmembrane helix</keyword>
<evidence type="ECO:0000313" key="4">
    <source>
        <dbReference type="Proteomes" id="UP000678393"/>
    </source>
</evidence>
<evidence type="ECO:0000313" key="3">
    <source>
        <dbReference type="EMBL" id="CAG5124890.1"/>
    </source>
</evidence>
<reference evidence="3" key="1">
    <citation type="submission" date="2021-04" db="EMBL/GenBank/DDBJ databases">
        <authorList>
            <consortium name="Molecular Ecology Group"/>
        </authorList>
    </citation>
    <scope>NUCLEOTIDE SEQUENCE</scope>
</reference>
<feature type="compositionally biased region" description="Acidic residues" evidence="1">
    <location>
        <begin position="685"/>
        <end position="702"/>
    </location>
</feature>
<proteinExistence type="predicted"/>
<evidence type="ECO:0008006" key="5">
    <source>
        <dbReference type="Google" id="ProtNLM"/>
    </source>
</evidence>
<dbReference type="EMBL" id="CAJHNH020001902">
    <property type="protein sequence ID" value="CAG5124890.1"/>
    <property type="molecule type" value="Genomic_DNA"/>
</dbReference>
<dbReference type="PANTHER" id="PTHR34284">
    <property type="entry name" value="FG-GAP REPEAT-CONTAINING PROTEIN"/>
    <property type="match status" value="1"/>
</dbReference>
<dbReference type="OrthoDB" id="270568at2759"/>
<sequence length="709" mass="80104">MMTAETGYKLRFGLRELFYVSLCVVLGYLLRVQDSYSLYPVWRKRSEMSKFANGKFMTDADRCPLPVVTDLEGDGVNEIVLISNDLQHLNVLAMPPPSEEGSKTLAHVVVKDKAELSLVERVKGHKSRPAVVGVGFTVPYTSMMQIRKQVIVVVTDDWQVLCYAHDLKLLWYQQLPLPVSDFSSVEVKALAVLVSPFSIEKKHKGLIVVSGSFRHKTHKPDLLAEFKRIEEPSRNRTIIFSSEYENETLTHFSTFALSAEDGLFLWKHTSGDFEKPKQEEKKSSSRSDIHWKLALCHKKAHKGESPWSDYGRQLDVFLPHMWADNSDTEIIMARINKQFDTDINEAQDSHETSTSQNPSALLPEHLIGFSYGGQRPHSDHEHVNNPNSLMVRSPEGMQVLSLVTGEPKTTLLFPPDRSVYLDMDGDGHLEKLVWDLGQHYSPCYVDVWRINPVQERLQQIALCYSKRIFWSRSWSLEEDVYKKIPPKVIKSVARKSGVLHHFLGHRLFEENTYDIITFGGLGRVSSIGIDGTIHWQTATEAKWADLSMNMRRAGGRPVPDEIKEEFLLSFQPSRVIMPLKEAGAKAAVAVSGWNTLAVVDLVEGTVLAQHSIPAPSTGPLVYGDFDNDGLMDIILTCKKGYIGFTMKLQHNYELTVLYTISVFLLIILISWLISASSQSESGSEKDDDDDNDEEEDEMDDDNIGTYPVN</sequence>
<gene>
    <name evidence="3" type="ORF">CUNI_LOCUS10448</name>
</gene>
<keyword evidence="4" id="KW-1185">Reference proteome</keyword>
<accession>A0A8S3ZAQ1</accession>
<name>A0A8S3ZAQ1_9EUPU</name>
<dbReference type="Proteomes" id="UP000678393">
    <property type="component" value="Unassembled WGS sequence"/>
</dbReference>
<protein>
    <recommendedName>
        <fullName evidence="5">FG-GAP repeat-containing protein</fullName>
    </recommendedName>
</protein>
<comment type="caution">
    <text evidence="3">The sequence shown here is derived from an EMBL/GenBank/DDBJ whole genome shotgun (WGS) entry which is preliminary data.</text>
</comment>
<keyword evidence="2" id="KW-0472">Membrane</keyword>